<keyword evidence="8" id="KW-0175">Coiled coil</keyword>
<evidence type="ECO:0000313" key="12">
    <source>
        <dbReference type="WBParaSite" id="maker-PairedContig_474-snap-gene-0.15-mRNA-1"/>
    </source>
</evidence>
<feature type="domain" description="E2F/DP family winged-helix DNA-binding" evidence="11">
    <location>
        <begin position="101"/>
        <end position="187"/>
    </location>
</feature>
<dbReference type="CDD" id="cd14458">
    <property type="entry name" value="DP_DD"/>
    <property type="match status" value="1"/>
</dbReference>
<dbReference type="PANTHER" id="PTHR12548">
    <property type="entry name" value="TRANSCRIPTION FACTOR DP"/>
    <property type="match status" value="1"/>
</dbReference>
<dbReference type="PANTHER" id="PTHR12548:SF9">
    <property type="entry name" value="TRANSCRIPTION FACTOR DP"/>
    <property type="match status" value="1"/>
</dbReference>
<protein>
    <recommendedName>
        <fullName evidence="13">Transcription factor Dp-1</fullName>
    </recommendedName>
</protein>
<dbReference type="InterPro" id="IPR038168">
    <property type="entry name" value="TF_DP_C_sf"/>
</dbReference>
<dbReference type="GO" id="GO:0005634">
    <property type="term" value="C:nucleus"/>
    <property type="evidence" value="ECO:0007669"/>
    <property type="project" value="UniProtKB-SubCell"/>
</dbReference>
<dbReference type="WBParaSite" id="maker-PairedContig_474-snap-gene-0.15-mRNA-1">
    <property type="protein sequence ID" value="maker-PairedContig_474-snap-gene-0.15-mRNA-1"/>
    <property type="gene ID" value="maker-PairedContig_474-snap-gene-0.15"/>
</dbReference>
<evidence type="ECO:0000259" key="10">
    <source>
        <dbReference type="SMART" id="SM01138"/>
    </source>
</evidence>
<feature type="compositionally biased region" description="Acidic residues" evidence="9">
    <location>
        <begin position="517"/>
        <end position="538"/>
    </location>
</feature>
<dbReference type="SMART" id="SM01372">
    <property type="entry name" value="E2F_TDP"/>
    <property type="match status" value="1"/>
</dbReference>
<dbReference type="FunFam" id="1.20.140.80:FF:000001">
    <property type="entry name" value="Transcription factor"/>
    <property type="match status" value="1"/>
</dbReference>
<evidence type="ECO:0000256" key="5">
    <source>
        <dbReference type="ARBA" id="ARBA00023163"/>
    </source>
</evidence>
<dbReference type="GO" id="GO:0051726">
    <property type="term" value="P:regulation of cell cycle"/>
    <property type="evidence" value="ECO:0007669"/>
    <property type="project" value="InterPro"/>
</dbReference>
<reference evidence="12" key="1">
    <citation type="submission" date="2016-11" db="UniProtKB">
        <authorList>
            <consortium name="WormBaseParasite"/>
        </authorList>
    </citation>
    <scope>IDENTIFICATION</scope>
    <source>
        <strain evidence="12">pt0022</strain>
    </source>
</reference>
<keyword evidence="6 7" id="KW-0539">Nucleus</keyword>
<dbReference type="InterPro" id="IPR036390">
    <property type="entry name" value="WH_DNA-bd_sf"/>
</dbReference>
<organism evidence="12">
    <name type="scientific">Wuchereria bancrofti</name>
    <dbReference type="NCBI Taxonomy" id="6293"/>
    <lineage>
        <taxon>Eukaryota</taxon>
        <taxon>Metazoa</taxon>
        <taxon>Ecdysozoa</taxon>
        <taxon>Nematoda</taxon>
        <taxon>Chromadorea</taxon>
        <taxon>Rhabditida</taxon>
        <taxon>Spirurina</taxon>
        <taxon>Spiruromorpha</taxon>
        <taxon>Filarioidea</taxon>
        <taxon>Onchocercidae</taxon>
        <taxon>Wuchereria</taxon>
    </lineage>
</organism>
<feature type="region of interest" description="Disordered" evidence="9">
    <location>
        <begin position="515"/>
        <end position="538"/>
    </location>
</feature>
<evidence type="ECO:0000259" key="11">
    <source>
        <dbReference type="SMART" id="SM01372"/>
    </source>
</evidence>
<dbReference type="Pfam" id="PF02319">
    <property type="entry name" value="WHD_E2F_TDP"/>
    <property type="match status" value="1"/>
</dbReference>
<dbReference type="STRING" id="6293.A0A1I8EUA0"/>
<dbReference type="FunFam" id="1.10.10.10:FF:000047">
    <property type="entry name" value="Transcription factor"/>
    <property type="match status" value="1"/>
</dbReference>
<evidence type="ECO:0000256" key="6">
    <source>
        <dbReference type="ARBA" id="ARBA00023242"/>
    </source>
</evidence>
<keyword evidence="4 7" id="KW-0238">DNA-binding</keyword>
<name>A0A1I8EUA0_WUCBA</name>
<keyword evidence="5 7" id="KW-0804">Transcription</keyword>
<dbReference type="InterPro" id="IPR014889">
    <property type="entry name" value="Transc_factor_DP_C"/>
</dbReference>
<evidence type="ECO:0000256" key="8">
    <source>
        <dbReference type="SAM" id="Coils"/>
    </source>
</evidence>
<sequence>MDERETSSTPSELITHLARRAITSSGQNSYVGAGAARRLSTHPSAGPPMSVSAVVPNRYMSVNRISTHPASSSSVYQTKRPLSSNYACDLQLIRKFPRSTDKSKGLRHFSTKVCEKVKEKGHTNYNEARVADELVSEYFDSADVQPTDTEKQQYDMKNIRRRVYDALNVLMAMNIIEKEKKEIRWVGLPTSSVQECRKLEEEKAKRQERIRHKSDQLQELIIQLVAYKTLVEKNRELERDSVQECRKLEEEKAKRQERIRHKADQLQELIIQLVAYKTLVEKNRELERDSGRPEEDSILYLPFIIVNTAKKTFIDCAISHDKTEYLFNFDQPFEIHDDIEVLKRLGLAYGLDRGEVNDIDRNKIKSYLPFCLRDYVDQIIDGTWNNAAYDIPSNIVSTVNTSQDNKQTVYAVASTPRVEESTVSIPRGYHQPKRLVSSSARAIPPVLPRTVITGTNAVQTNSDSKYITTSSNGYCTIRAPVRRYNMQQESSSNTQQRVFNASRHITYTIQDVGQDQLSEEQQYEEVYEDEEEENLGYE</sequence>
<dbReference type="GO" id="GO:0000981">
    <property type="term" value="F:DNA-binding transcription factor activity, RNA polymerase II-specific"/>
    <property type="evidence" value="ECO:0007669"/>
    <property type="project" value="TreeGrafter"/>
</dbReference>
<dbReference type="InterPro" id="IPR036388">
    <property type="entry name" value="WH-like_DNA-bd_sf"/>
</dbReference>
<evidence type="ECO:0000256" key="1">
    <source>
        <dbReference type="ARBA" id="ARBA00004123"/>
    </source>
</evidence>
<comment type="similarity">
    <text evidence="2 7">Belongs to the E2F/DP family.</text>
</comment>
<dbReference type="SUPFAM" id="SSF144074">
    <property type="entry name" value="E2F-DP heterodimerization region"/>
    <property type="match status" value="2"/>
</dbReference>
<evidence type="ECO:0000256" key="3">
    <source>
        <dbReference type="ARBA" id="ARBA00023015"/>
    </source>
</evidence>
<dbReference type="InterPro" id="IPR003316">
    <property type="entry name" value="E2F_WHTH_DNA-bd_dom"/>
</dbReference>
<dbReference type="Gene3D" id="1.20.140.80">
    <property type="entry name" value="Transcription factor DP"/>
    <property type="match status" value="2"/>
</dbReference>
<dbReference type="GO" id="GO:0005667">
    <property type="term" value="C:transcription regulator complex"/>
    <property type="evidence" value="ECO:0007669"/>
    <property type="project" value="InterPro"/>
</dbReference>
<dbReference type="AlphaFoldDB" id="A0A1I8EUA0"/>
<evidence type="ECO:0008006" key="13">
    <source>
        <dbReference type="Google" id="ProtNLM"/>
    </source>
</evidence>
<evidence type="ECO:0000256" key="7">
    <source>
        <dbReference type="RuleBase" id="RU003796"/>
    </source>
</evidence>
<accession>A0A1I8EUA0</accession>
<dbReference type="InterPro" id="IPR037241">
    <property type="entry name" value="E2F-DP_heterodim"/>
</dbReference>
<keyword evidence="3 7" id="KW-0805">Transcription regulation</keyword>
<evidence type="ECO:0000256" key="9">
    <source>
        <dbReference type="SAM" id="MobiDB-lite"/>
    </source>
</evidence>
<dbReference type="InterPro" id="IPR015648">
    <property type="entry name" value="Transcrpt_fac_DP"/>
</dbReference>
<dbReference type="SMART" id="SM01138">
    <property type="entry name" value="DP"/>
    <property type="match status" value="1"/>
</dbReference>
<feature type="coiled-coil region" evidence="8">
    <location>
        <begin position="196"/>
        <end position="265"/>
    </location>
</feature>
<dbReference type="SUPFAM" id="SSF46785">
    <property type="entry name" value="Winged helix' DNA-binding domain"/>
    <property type="match status" value="1"/>
</dbReference>
<evidence type="ECO:0000256" key="2">
    <source>
        <dbReference type="ARBA" id="ARBA00010940"/>
    </source>
</evidence>
<comment type="subcellular location">
    <subcellularLocation>
        <location evidence="1 7">Nucleus</location>
    </subcellularLocation>
</comment>
<proteinExistence type="inferred from homology"/>
<dbReference type="Gene3D" id="1.10.10.10">
    <property type="entry name" value="Winged helix-like DNA-binding domain superfamily/Winged helix DNA-binding domain"/>
    <property type="match status" value="1"/>
</dbReference>
<feature type="domain" description="Transcription factor DP C-terminal" evidence="10">
    <location>
        <begin position="243"/>
        <end position="386"/>
    </location>
</feature>
<evidence type="ECO:0000256" key="4">
    <source>
        <dbReference type="ARBA" id="ARBA00023125"/>
    </source>
</evidence>
<dbReference type="Pfam" id="PF08781">
    <property type="entry name" value="DP"/>
    <property type="match status" value="2"/>
</dbReference>
<dbReference type="GO" id="GO:0000977">
    <property type="term" value="F:RNA polymerase II transcription regulatory region sequence-specific DNA binding"/>
    <property type="evidence" value="ECO:0007669"/>
    <property type="project" value="TreeGrafter"/>
</dbReference>